<dbReference type="PROSITE" id="PS50297">
    <property type="entry name" value="ANK_REP_REGION"/>
    <property type="match status" value="1"/>
</dbReference>
<dbReference type="PANTHER" id="PTHR24198:SF165">
    <property type="entry name" value="ANKYRIN REPEAT-CONTAINING PROTEIN-RELATED"/>
    <property type="match status" value="1"/>
</dbReference>
<reference evidence="5 6" key="1">
    <citation type="journal article" date="2015" name="Genome Biol. Evol.">
        <title>Comparative Genomics of a Bacterivorous Green Alga Reveals Evolutionary Causalities and Consequences of Phago-Mixotrophic Mode of Nutrition.</title>
        <authorList>
            <person name="Burns J.A."/>
            <person name="Paasch A."/>
            <person name="Narechania A."/>
            <person name="Kim E."/>
        </authorList>
    </citation>
    <scope>NUCLEOTIDE SEQUENCE [LARGE SCALE GENOMIC DNA]</scope>
    <source>
        <strain evidence="5 6">PLY_AMNH</strain>
    </source>
</reference>
<dbReference type="SMART" id="SM00248">
    <property type="entry name" value="ANK"/>
    <property type="match status" value="5"/>
</dbReference>
<accession>A0AAE0FM71</accession>
<dbReference type="Pfam" id="PF12796">
    <property type="entry name" value="Ank_2"/>
    <property type="match status" value="1"/>
</dbReference>
<evidence type="ECO:0000256" key="3">
    <source>
        <dbReference type="PROSITE-ProRule" id="PRU00023"/>
    </source>
</evidence>
<feature type="repeat" description="ANK" evidence="3">
    <location>
        <begin position="46"/>
        <end position="79"/>
    </location>
</feature>
<feature type="compositionally biased region" description="Gly residues" evidence="4">
    <location>
        <begin position="277"/>
        <end position="305"/>
    </location>
</feature>
<evidence type="ECO:0000313" key="5">
    <source>
        <dbReference type="EMBL" id="KAK3262387.1"/>
    </source>
</evidence>
<comment type="caution">
    <text evidence="5">The sequence shown here is derived from an EMBL/GenBank/DDBJ whole genome shotgun (WGS) entry which is preliminary data.</text>
</comment>
<keyword evidence="2 3" id="KW-0040">ANK repeat</keyword>
<keyword evidence="6" id="KW-1185">Reference proteome</keyword>
<protein>
    <submittedName>
        <fullName evidence="5">Uncharacterized protein</fullName>
    </submittedName>
</protein>
<organism evidence="5 6">
    <name type="scientific">Cymbomonas tetramitiformis</name>
    <dbReference type="NCBI Taxonomy" id="36881"/>
    <lineage>
        <taxon>Eukaryota</taxon>
        <taxon>Viridiplantae</taxon>
        <taxon>Chlorophyta</taxon>
        <taxon>Pyramimonadophyceae</taxon>
        <taxon>Pyramimonadales</taxon>
        <taxon>Pyramimonadaceae</taxon>
        <taxon>Cymbomonas</taxon>
    </lineage>
</organism>
<sequence>MGAGLGAKAPRVKTSESALHAAAQNGEHEQLGKHIDNKKVNSLDEAGYTALHYAAAGGHVQEVIDLLRQRAIDPNIENKNDTTALLLAAGNGHEKVITELLADARVNPNKLNREGVSALHLAAQRGRVTAVTCLLQCSRVNPNLTGNVQRNSALHLAAYHGKLKSVQALCANSRVVLNFKNAKGRTPEDLALEHGHKQVATALQNEAKAREVTSNQKIKEQAEVMAKRRKEEAEAAAKEAAENPPKPETKPEAPKKKPSPQSKPEDRKPRAAPQGYGSQGGRGGYSGYGGFGARGARGGSMGGRGSSRASVGGQKMANQILQKQKEREASWASNEKAWNSFEQHTPEVIRYEEIPWPIDPNEMLRKLVAIGTADDPAKSNFDEVAKKTYRKLTLRWHPDKWDAKYGKRIKEEDRERILQQVKTVSQALNRAWDSGMY</sequence>
<dbReference type="SUPFAM" id="SSF48403">
    <property type="entry name" value="Ankyrin repeat"/>
    <property type="match status" value="1"/>
</dbReference>
<feature type="region of interest" description="Disordered" evidence="4">
    <location>
        <begin position="1"/>
        <end position="34"/>
    </location>
</feature>
<feature type="compositionally biased region" description="Basic and acidic residues" evidence="4">
    <location>
        <begin position="223"/>
        <end position="255"/>
    </location>
</feature>
<dbReference type="Gene3D" id="1.10.287.110">
    <property type="entry name" value="DnaJ domain"/>
    <property type="match status" value="1"/>
</dbReference>
<name>A0AAE0FM71_9CHLO</name>
<gene>
    <name evidence="5" type="ORF">CYMTET_28750</name>
</gene>
<dbReference type="InterPro" id="IPR002110">
    <property type="entry name" value="Ankyrin_rpt"/>
</dbReference>
<keyword evidence="1" id="KW-0677">Repeat</keyword>
<dbReference type="Pfam" id="PF00023">
    <property type="entry name" value="Ank"/>
    <property type="match status" value="1"/>
</dbReference>
<dbReference type="Gene3D" id="1.25.40.20">
    <property type="entry name" value="Ankyrin repeat-containing domain"/>
    <property type="match status" value="2"/>
</dbReference>
<dbReference type="AlphaFoldDB" id="A0AAE0FM71"/>
<evidence type="ECO:0000256" key="2">
    <source>
        <dbReference type="ARBA" id="ARBA00023043"/>
    </source>
</evidence>
<evidence type="ECO:0000256" key="4">
    <source>
        <dbReference type="SAM" id="MobiDB-lite"/>
    </source>
</evidence>
<evidence type="ECO:0000256" key="1">
    <source>
        <dbReference type="ARBA" id="ARBA00022737"/>
    </source>
</evidence>
<dbReference type="InterPro" id="IPR036869">
    <property type="entry name" value="J_dom_sf"/>
</dbReference>
<feature type="region of interest" description="Disordered" evidence="4">
    <location>
        <begin position="223"/>
        <end position="316"/>
    </location>
</feature>
<dbReference type="SUPFAM" id="SSF46565">
    <property type="entry name" value="Chaperone J-domain"/>
    <property type="match status" value="1"/>
</dbReference>
<dbReference type="PANTHER" id="PTHR24198">
    <property type="entry name" value="ANKYRIN REPEAT AND PROTEIN KINASE DOMAIN-CONTAINING PROTEIN"/>
    <property type="match status" value="1"/>
</dbReference>
<evidence type="ECO:0000313" key="6">
    <source>
        <dbReference type="Proteomes" id="UP001190700"/>
    </source>
</evidence>
<dbReference type="Proteomes" id="UP001190700">
    <property type="component" value="Unassembled WGS sequence"/>
</dbReference>
<dbReference type="EMBL" id="LGRX02016242">
    <property type="protein sequence ID" value="KAK3262387.1"/>
    <property type="molecule type" value="Genomic_DNA"/>
</dbReference>
<proteinExistence type="predicted"/>
<dbReference type="PROSITE" id="PS50088">
    <property type="entry name" value="ANK_REPEAT"/>
    <property type="match status" value="1"/>
</dbReference>
<dbReference type="InterPro" id="IPR036770">
    <property type="entry name" value="Ankyrin_rpt-contain_sf"/>
</dbReference>